<organism evidence="1 2">
    <name type="scientific">Hoylesella enoeca</name>
    <dbReference type="NCBI Taxonomy" id="76123"/>
    <lineage>
        <taxon>Bacteria</taxon>
        <taxon>Pseudomonadati</taxon>
        <taxon>Bacteroidota</taxon>
        <taxon>Bacteroidia</taxon>
        <taxon>Bacteroidales</taxon>
        <taxon>Prevotellaceae</taxon>
        <taxon>Hoylesella</taxon>
    </lineage>
</organism>
<protein>
    <submittedName>
        <fullName evidence="1">Uncharacterized protein</fullName>
    </submittedName>
</protein>
<dbReference type="Proteomes" id="UP000056252">
    <property type="component" value="Chromosome"/>
</dbReference>
<dbReference type="EMBL" id="CP013195">
    <property type="protein sequence ID" value="ALO49847.1"/>
    <property type="molecule type" value="Genomic_DNA"/>
</dbReference>
<gene>
    <name evidence="1" type="ORF">AS203_04055</name>
</gene>
<dbReference type="KEGG" id="peo:AS203_04055"/>
<proteinExistence type="predicted"/>
<dbReference type="AlphaFoldDB" id="A0A0S2KNG9"/>
<reference evidence="2" key="1">
    <citation type="submission" date="2015-11" db="EMBL/GenBank/DDBJ databases">
        <authorList>
            <person name="Holder M.E."/>
            <person name="Ajami N.J."/>
            <person name="Petrosino J.F."/>
        </authorList>
    </citation>
    <scope>NUCLEOTIDE SEQUENCE [LARGE SCALE GENOMIC DNA]</scope>
    <source>
        <strain evidence="2">F0113</strain>
    </source>
</reference>
<evidence type="ECO:0000313" key="2">
    <source>
        <dbReference type="Proteomes" id="UP000056252"/>
    </source>
</evidence>
<sequence length="63" mass="6615">MCRVTELMNEGVICVSVGPDAGGSTMPNWDNKGEHDAGTVIIGDESSMAPAKQSGWFDDEDGV</sequence>
<accession>A0A0S2KNG9</accession>
<evidence type="ECO:0000313" key="1">
    <source>
        <dbReference type="EMBL" id="ALO49847.1"/>
    </source>
</evidence>
<keyword evidence="2" id="KW-1185">Reference proteome</keyword>
<name>A0A0S2KNG9_9BACT</name>